<dbReference type="SUPFAM" id="SSF75138">
    <property type="entry name" value="HprK N-terminal domain-like"/>
    <property type="match status" value="1"/>
</dbReference>
<dbReference type="InterPro" id="IPR028979">
    <property type="entry name" value="Ser_kin/Pase_Hpr-like_N_sf"/>
</dbReference>
<protein>
    <recommendedName>
        <fullName evidence="1">DRTGG domain-containing protein</fullName>
    </recommendedName>
</protein>
<reference evidence="2" key="1">
    <citation type="journal article" date="2014" name="Front. Microbiol.">
        <title>High frequency of phylogenetically diverse reductive dehalogenase-homologous genes in deep subseafloor sedimentary metagenomes.</title>
        <authorList>
            <person name="Kawai M."/>
            <person name="Futagami T."/>
            <person name="Toyoda A."/>
            <person name="Takaki Y."/>
            <person name="Nishi S."/>
            <person name="Hori S."/>
            <person name="Arai W."/>
            <person name="Tsubouchi T."/>
            <person name="Morono Y."/>
            <person name="Uchiyama I."/>
            <person name="Ito T."/>
            <person name="Fujiyama A."/>
            <person name="Inagaki F."/>
            <person name="Takami H."/>
        </authorList>
    </citation>
    <scope>NUCLEOTIDE SEQUENCE</scope>
    <source>
        <strain evidence="2">Expedition CK06-06</strain>
    </source>
</reference>
<evidence type="ECO:0000313" key="2">
    <source>
        <dbReference type="EMBL" id="GAI03286.1"/>
    </source>
</evidence>
<proteinExistence type="predicted"/>
<dbReference type="AlphaFoldDB" id="X1LBQ0"/>
<evidence type="ECO:0000259" key="1">
    <source>
        <dbReference type="Pfam" id="PF07085"/>
    </source>
</evidence>
<feature type="non-terminal residue" evidence="2">
    <location>
        <position position="1"/>
    </location>
</feature>
<dbReference type="InterPro" id="IPR010766">
    <property type="entry name" value="DRTGG"/>
</dbReference>
<sequence length="125" mass="13625">ELVENYMLGALSVDSGLDYFGRKDNKAVVVKGERPDMQLAALETSTKCLVISGDGIPIYDVLHSAEGKGIPVIVTDEDTASVMDSVEQALGMTKFNQEKKLPRLAEIMKQRFDFKALYKGLGLAA</sequence>
<accession>X1LBQ0</accession>
<dbReference type="EMBL" id="BARV01012356">
    <property type="protein sequence ID" value="GAI03286.1"/>
    <property type="molecule type" value="Genomic_DNA"/>
</dbReference>
<comment type="caution">
    <text evidence="2">The sequence shown here is derived from an EMBL/GenBank/DDBJ whole genome shotgun (WGS) entry which is preliminary data.</text>
</comment>
<dbReference type="Pfam" id="PF07085">
    <property type="entry name" value="DRTGG"/>
    <property type="match status" value="1"/>
</dbReference>
<organism evidence="2">
    <name type="scientific">marine sediment metagenome</name>
    <dbReference type="NCBI Taxonomy" id="412755"/>
    <lineage>
        <taxon>unclassified sequences</taxon>
        <taxon>metagenomes</taxon>
        <taxon>ecological metagenomes</taxon>
    </lineage>
</organism>
<dbReference type="Gene3D" id="3.40.1390.20">
    <property type="entry name" value="HprK N-terminal domain-like"/>
    <property type="match status" value="1"/>
</dbReference>
<feature type="domain" description="DRTGG" evidence="1">
    <location>
        <begin position="3"/>
        <end position="89"/>
    </location>
</feature>
<gene>
    <name evidence="2" type="ORF">S06H3_22925</name>
</gene>
<name>X1LBQ0_9ZZZZ</name>